<keyword evidence="14" id="KW-1185">Reference proteome</keyword>
<organism evidence="13 14">
    <name type="scientific">Ustilago trichophora</name>
    <dbReference type="NCBI Taxonomy" id="86804"/>
    <lineage>
        <taxon>Eukaryota</taxon>
        <taxon>Fungi</taxon>
        <taxon>Dikarya</taxon>
        <taxon>Basidiomycota</taxon>
        <taxon>Ustilaginomycotina</taxon>
        <taxon>Ustilaginomycetes</taxon>
        <taxon>Ustilaginales</taxon>
        <taxon>Ustilaginaceae</taxon>
        <taxon>Ustilago</taxon>
    </lineage>
</organism>
<evidence type="ECO:0000256" key="5">
    <source>
        <dbReference type="ARBA" id="ARBA00022801"/>
    </source>
</evidence>
<dbReference type="AlphaFoldDB" id="A0A5C3ECV3"/>
<dbReference type="InterPro" id="IPR019154">
    <property type="entry name" value="Arb2-like_domain"/>
</dbReference>
<keyword evidence="9" id="KW-0539">Nucleus</keyword>
<dbReference type="InterPro" id="IPR023696">
    <property type="entry name" value="Ureohydrolase_dom_sf"/>
</dbReference>
<dbReference type="Proteomes" id="UP000324022">
    <property type="component" value="Unassembled WGS sequence"/>
</dbReference>
<feature type="compositionally biased region" description="Low complexity" evidence="10">
    <location>
        <begin position="49"/>
        <end position="63"/>
    </location>
</feature>
<evidence type="ECO:0000313" key="14">
    <source>
        <dbReference type="Proteomes" id="UP000324022"/>
    </source>
</evidence>
<dbReference type="OrthoDB" id="424012at2759"/>
<dbReference type="EMBL" id="OOIN01000017">
    <property type="protein sequence ID" value="SPO27467.1"/>
    <property type="molecule type" value="Genomic_DNA"/>
</dbReference>
<dbReference type="InterPro" id="IPR023801">
    <property type="entry name" value="His_deacetylse_dom"/>
</dbReference>
<dbReference type="Pfam" id="PF00850">
    <property type="entry name" value="Hist_deacetyl"/>
    <property type="match status" value="1"/>
</dbReference>
<evidence type="ECO:0000256" key="1">
    <source>
        <dbReference type="ARBA" id="ARBA00004123"/>
    </source>
</evidence>
<dbReference type="PANTHER" id="PTHR10625">
    <property type="entry name" value="HISTONE DEACETYLASE HDAC1-RELATED"/>
    <property type="match status" value="1"/>
</dbReference>
<dbReference type="PRINTS" id="PR01270">
    <property type="entry name" value="HDASUPER"/>
</dbReference>
<evidence type="ECO:0000259" key="12">
    <source>
        <dbReference type="Pfam" id="PF09757"/>
    </source>
</evidence>
<reference evidence="13 14" key="1">
    <citation type="submission" date="2018-03" db="EMBL/GenBank/DDBJ databases">
        <authorList>
            <person name="Guldener U."/>
        </authorList>
    </citation>
    <scope>NUCLEOTIDE SEQUENCE [LARGE SCALE GENOMIC DNA]</scope>
    <source>
        <strain evidence="13 14">NBRC100155</strain>
    </source>
</reference>
<comment type="subcellular location">
    <subcellularLocation>
        <location evidence="1">Nucleus</location>
    </subcellularLocation>
</comment>
<evidence type="ECO:0000256" key="9">
    <source>
        <dbReference type="ARBA" id="ARBA00023242"/>
    </source>
</evidence>
<evidence type="ECO:0000256" key="3">
    <source>
        <dbReference type="ARBA" id="ARBA00012111"/>
    </source>
</evidence>
<gene>
    <name evidence="13" type="ORF">UTRI_10584</name>
</gene>
<comment type="similarity">
    <text evidence="2">Belongs to the histone deacetylase family. HD type 2 subfamily.</text>
</comment>
<dbReference type="Gene3D" id="3.40.800.20">
    <property type="entry name" value="Histone deacetylase domain"/>
    <property type="match status" value="1"/>
</dbReference>
<dbReference type="InterPro" id="IPR000286">
    <property type="entry name" value="HDACs"/>
</dbReference>
<accession>A0A5C3ECV3</accession>
<feature type="domain" description="Arb2-like" evidence="12">
    <location>
        <begin position="476"/>
        <end position="733"/>
    </location>
</feature>
<evidence type="ECO:0000256" key="8">
    <source>
        <dbReference type="ARBA" id="ARBA00023163"/>
    </source>
</evidence>
<feature type="region of interest" description="Disordered" evidence="10">
    <location>
        <begin position="1"/>
        <end position="63"/>
    </location>
</feature>
<evidence type="ECO:0000256" key="4">
    <source>
        <dbReference type="ARBA" id="ARBA00022491"/>
    </source>
</evidence>
<dbReference type="EC" id="3.5.1.98" evidence="3"/>
<proteinExistence type="inferred from homology"/>
<dbReference type="GO" id="GO:0141221">
    <property type="term" value="F:histone deacetylase activity, hydrolytic mechanism"/>
    <property type="evidence" value="ECO:0007669"/>
    <property type="project" value="UniProtKB-EC"/>
</dbReference>
<dbReference type="Pfam" id="PF09757">
    <property type="entry name" value="Arb2-like"/>
    <property type="match status" value="1"/>
</dbReference>
<evidence type="ECO:0000313" key="13">
    <source>
        <dbReference type="EMBL" id="SPO27467.1"/>
    </source>
</evidence>
<keyword evidence="4" id="KW-0678">Repressor</keyword>
<dbReference type="SUPFAM" id="SSF52768">
    <property type="entry name" value="Arginase/deacetylase"/>
    <property type="match status" value="1"/>
</dbReference>
<dbReference type="GO" id="GO:0040029">
    <property type="term" value="P:epigenetic regulation of gene expression"/>
    <property type="evidence" value="ECO:0007669"/>
    <property type="project" value="TreeGrafter"/>
</dbReference>
<sequence>MPEPAQILPFSSRDEPIILDDDDEDVQMTPAAQPSARSPSASLRDMTPAVSVSASSSDGNSHSNGLAANGANLVSQIGSLSSSSSFDQYRTGYVFSSEMTLHTNPIDPEHPEKPLRIWRIYQQFQANRLFQRMKRIQIREVTEDEVKLVHDQGIWNGVFASAFMNTDYLKSHNPMLESSSSLYVNEHSAYAARLSCGGAIELCDAIASGRIRNGFAIVRPPGHHAEPHKSMGFCFFNNVAVATRYLQQKHQNVKKVLILDWDVHHGNGTQRAFESDADVLYISLHRYDEDGSFYPGSTYGNYDSAGTGPGLGKSVNVPWPIAGMGDADYLYAFHHLVMPIAQEFAPDFVIISAGFDAAEGDPIGHNLVSPGGFAQMTHLLTSLCDGKVAVVLEGGYNPDAVADSAVAVTDVLLSLKTAQPNETVCSSIAAATVRRVRRYHSRWWRSLRIPSIEADDVNVDSPHAPSAIVIGELLSSYRNTVITRDFELNEIPLYNTRHSKFAGDVFCSEGILTRYQTILFFVHDMGNLRTDRPRPTRSYEETAVQLVDSSRRILEYAHDRKYGVVDMNIIKEFSATNPNLPASMRRTLNSEEVESKAEACRAAAFVWDNVVSLATTSNGAAKNIVLVGLGSGCNVLASLIDQRDVQSSVRAVVSVVGYDDMPHVSLGSDLARKKWYYSKSKVFAPADHRHLLEKGDRPPLKRFGRITPVNDVAAINILGEKLDTITTFIDKQIRIANAAAA</sequence>
<feature type="domain" description="Histone deacetylase" evidence="11">
    <location>
        <begin position="110"/>
        <end position="411"/>
    </location>
</feature>
<evidence type="ECO:0000256" key="10">
    <source>
        <dbReference type="SAM" id="MobiDB-lite"/>
    </source>
</evidence>
<feature type="compositionally biased region" description="Acidic residues" evidence="10">
    <location>
        <begin position="17"/>
        <end position="26"/>
    </location>
</feature>
<keyword evidence="7" id="KW-0805">Transcription regulation</keyword>
<evidence type="ECO:0000256" key="6">
    <source>
        <dbReference type="ARBA" id="ARBA00022853"/>
    </source>
</evidence>
<name>A0A5C3ECV3_9BASI</name>
<dbReference type="InterPro" id="IPR037138">
    <property type="entry name" value="His_deacetylse_dom_sf"/>
</dbReference>
<evidence type="ECO:0000256" key="7">
    <source>
        <dbReference type="ARBA" id="ARBA00023015"/>
    </source>
</evidence>
<dbReference type="PANTHER" id="PTHR10625:SF5">
    <property type="entry name" value="HISTONE DEACETYLASE"/>
    <property type="match status" value="1"/>
</dbReference>
<keyword evidence="6" id="KW-0156">Chromatin regulator</keyword>
<feature type="compositionally biased region" description="Low complexity" evidence="10">
    <location>
        <begin position="30"/>
        <end position="42"/>
    </location>
</feature>
<keyword evidence="8" id="KW-0804">Transcription</keyword>
<keyword evidence="5" id="KW-0378">Hydrolase</keyword>
<protein>
    <recommendedName>
        <fullName evidence="3">histone deacetylase</fullName>
        <ecNumber evidence="3">3.5.1.98</ecNumber>
    </recommendedName>
</protein>
<evidence type="ECO:0000256" key="2">
    <source>
        <dbReference type="ARBA" id="ARBA00007738"/>
    </source>
</evidence>
<evidence type="ECO:0000259" key="11">
    <source>
        <dbReference type="Pfam" id="PF00850"/>
    </source>
</evidence>
<dbReference type="GO" id="GO:0000118">
    <property type="term" value="C:histone deacetylase complex"/>
    <property type="evidence" value="ECO:0007669"/>
    <property type="project" value="TreeGrafter"/>
</dbReference>